<feature type="domain" description="B12-binding N-terminal" evidence="5">
    <location>
        <begin position="1"/>
        <end position="88"/>
    </location>
</feature>
<dbReference type="SUPFAM" id="SSF52242">
    <property type="entry name" value="Cobalamin (vitamin B12)-binding domain"/>
    <property type="match status" value="1"/>
</dbReference>
<dbReference type="GO" id="GO:0031419">
    <property type="term" value="F:cobalamin binding"/>
    <property type="evidence" value="ECO:0007669"/>
    <property type="project" value="InterPro"/>
</dbReference>
<dbReference type="GO" id="GO:0046872">
    <property type="term" value="F:metal ion binding"/>
    <property type="evidence" value="ECO:0007669"/>
    <property type="project" value="UniProtKB-KW"/>
</dbReference>
<dbReference type="PROSITE" id="PS51332">
    <property type="entry name" value="B12_BINDING"/>
    <property type="match status" value="1"/>
</dbReference>
<keyword evidence="3" id="KW-0170">Cobalt</keyword>
<dbReference type="Pfam" id="PF02607">
    <property type="entry name" value="B12-binding_2"/>
    <property type="match status" value="1"/>
</dbReference>
<dbReference type="GO" id="GO:0005829">
    <property type="term" value="C:cytosol"/>
    <property type="evidence" value="ECO:0007669"/>
    <property type="project" value="TreeGrafter"/>
</dbReference>
<dbReference type="PANTHER" id="PTHR45833:SF1">
    <property type="entry name" value="METHIONINE SYNTHASE"/>
    <property type="match status" value="1"/>
</dbReference>
<evidence type="ECO:0000313" key="6">
    <source>
        <dbReference type="EMBL" id="WED65043.1"/>
    </source>
</evidence>
<evidence type="ECO:0000259" key="5">
    <source>
        <dbReference type="PROSITE" id="PS51337"/>
    </source>
</evidence>
<accession>A0AAF0CN51</accession>
<proteinExistence type="inferred from homology"/>
<dbReference type="EMBL" id="CP119075">
    <property type="protein sequence ID" value="WED65043.1"/>
    <property type="molecule type" value="Genomic_DNA"/>
</dbReference>
<sequence length="322" mass="33920">MTDYALMNQYLYEGNGPKIAEMTQAAIDEGITAQEVLSKGLIAGMSVVGEDFKHNILYVPEVLIAARAMKSGMAVLKPLLAAGDAESGESSKTGTLMMGTVRGDLHDIGKNLVCMMAEGAGFEVVDIGVDQSVEKFMAAADACKPDIIGMSALLTTTMTYMKTVIDGFEADGRDVKFAIGGAPISQMFADEIGADGYGQDASSAVDLFLHFMGKGDAPKAKAAPAADAVPAADQPKGTQTTYQILYWQDLPSQIKASDEYTEVSIELPVAFVERIDAAAQRLGLTDAETYAAQFKWGDEQERDGDAATVAAAVQSELEAAAG</sequence>
<dbReference type="Gene3D" id="3.40.50.280">
    <property type="entry name" value="Cobalamin-binding domain"/>
    <property type="match status" value="1"/>
</dbReference>
<dbReference type="InterPro" id="IPR006158">
    <property type="entry name" value="Cobalamin-bd"/>
</dbReference>
<dbReference type="Proteomes" id="UP001218638">
    <property type="component" value="Chromosome"/>
</dbReference>
<dbReference type="InterPro" id="IPR050554">
    <property type="entry name" value="Met_Synthase/Corrinoid"/>
</dbReference>
<organism evidence="6 7">
    <name type="scientific">Synoicihabitans lomoniglobus</name>
    <dbReference type="NCBI Taxonomy" id="2909285"/>
    <lineage>
        <taxon>Bacteria</taxon>
        <taxon>Pseudomonadati</taxon>
        <taxon>Verrucomicrobiota</taxon>
        <taxon>Opitutia</taxon>
        <taxon>Opitutales</taxon>
        <taxon>Opitutaceae</taxon>
        <taxon>Synoicihabitans</taxon>
    </lineage>
</organism>
<evidence type="ECO:0000256" key="3">
    <source>
        <dbReference type="ARBA" id="ARBA00023285"/>
    </source>
</evidence>
<evidence type="ECO:0000259" key="4">
    <source>
        <dbReference type="PROSITE" id="PS51332"/>
    </source>
</evidence>
<dbReference type="RefSeq" id="WP_330932162.1">
    <property type="nucleotide sequence ID" value="NZ_CP119075.1"/>
</dbReference>
<dbReference type="CDD" id="cd02070">
    <property type="entry name" value="corrinoid_protein_B12-BD"/>
    <property type="match status" value="1"/>
</dbReference>
<dbReference type="InterPro" id="IPR036594">
    <property type="entry name" value="Meth_synthase_dom"/>
</dbReference>
<protein>
    <submittedName>
        <fullName evidence="6">Virulence factor</fullName>
    </submittedName>
</protein>
<evidence type="ECO:0000313" key="7">
    <source>
        <dbReference type="Proteomes" id="UP001218638"/>
    </source>
</evidence>
<feature type="domain" description="B12-binding" evidence="4">
    <location>
        <begin position="93"/>
        <end position="222"/>
    </location>
</feature>
<dbReference type="InterPro" id="IPR025989">
    <property type="entry name" value="Virulence_F_dom"/>
</dbReference>
<dbReference type="Gene3D" id="1.10.1240.10">
    <property type="entry name" value="Methionine synthase domain"/>
    <property type="match status" value="1"/>
</dbReference>
<dbReference type="GO" id="GO:0050667">
    <property type="term" value="P:homocysteine metabolic process"/>
    <property type="evidence" value="ECO:0007669"/>
    <property type="project" value="TreeGrafter"/>
</dbReference>
<evidence type="ECO:0000256" key="1">
    <source>
        <dbReference type="ARBA" id="ARBA00010854"/>
    </source>
</evidence>
<dbReference type="KEGG" id="slom:PXH66_22060"/>
<reference evidence="6" key="1">
    <citation type="submission" date="2023-03" db="EMBL/GenBank/DDBJ databases">
        <title>Lomoglobus Profundus gen. nov., sp. nov., a novel member of the phylum Verrucomicrobia, isolated from deep-marine sediment of South China Sea.</title>
        <authorList>
            <person name="Ahmad T."/>
            <person name="Ishaq S.E."/>
            <person name="Wang F."/>
        </authorList>
    </citation>
    <scope>NUCLEOTIDE SEQUENCE</scope>
    <source>
        <strain evidence="6">LMO-M01</strain>
    </source>
</reference>
<dbReference type="PANTHER" id="PTHR45833">
    <property type="entry name" value="METHIONINE SYNTHASE"/>
    <property type="match status" value="1"/>
</dbReference>
<dbReference type="FunFam" id="3.40.50.280:FF:000003">
    <property type="entry name" value="Dimethylamine methyltransferase corrinoid protein"/>
    <property type="match status" value="1"/>
</dbReference>
<dbReference type="InterPro" id="IPR036724">
    <property type="entry name" value="Cobalamin-bd_sf"/>
</dbReference>
<dbReference type="SUPFAM" id="SSF47644">
    <property type="entry name" value="Methionine synthase domain"/>
    <property type="match status" value="1"/>
</dbReference>
<dbReference type="GO" id="GO:0008705">
    <property type="term" value="F:methionine synthase activity"/>
    <property type="evidence" value="ECO:0007669"/>
    <property type="project" value="TreeGrafter"/>
</dbReference>
<dbReference type="InterPro" id="IPR003759">
    <property type="entry name" value="Cbl-bd_cap"/>
</dbReference>
<dbReference type="GO" id="GO:0046653">
    <property type="term" value="P:tetrahydrofolate metabolic process"/>
    <property type="evidence" value="ECO:0007669"/>
    <property type="project" value="TreeGrafter"/>
</dbReference>
<keyword evidence="2" id="KW-0479">Metal-binding</keyword>
<dbReference type="PROSITE" id="PS51337">
    <property type="entry name" value="B12_BINDING_NTER"/>
    <property type="match status" value="1"/>
</dbReference>
<dbReference type="Pfam" id="PF02310">
    <property type="entry name" value="B12-binding"/>
    <property type="match status" value="1"/>
</dbReference>
<comment type="similarity">
    <text evidence="1">Belongs to the methylamine corrinoid protein family.</text>
</comment>
<dbReference type="AlphaFoldDB" id="A0AAF0CN51"/>
<evidence type="ECO:0000256" key="2">
    <source>
        <dbReference type="ARBA" id="ARBA00022723"/>
    </source>
</evidence>
<gene>
    <name evidence="6" type="ORF">PXH66_22060</name>
</gene>
<name>A0AAF0CN51_9BACT</name>
<keyword evidence="7" id="KW-1185">Reference proteome</keyword>
<dbReference type="Pfam" id="PF13769">
    <property type="entry name" value="Virulence_fact"/>
    <property type="match status" value="1"/>
</dbReference>
<dbReference type="SMART" id="SM01018">
    <property type="entry name" value="B12-binding_2"/>
    <property type="match status" value="1"/>
</dbReference>